<dbReference type="OMA" id="HFEWHEG"/>
<dbReference type="InterPro" id="IPR029063">
    <property type="entry name" value="SAM-dependent_MTases_sf"/>
</dbReference>
<dbReference type="GeneID" id="584390"/>
<organism evidence="1 2">
    <name type="scientific">Strongylocentrotus purpuratus</name>
    <name type="common">Purple sea urchin</name>
    <dbReference type="NCBI Taxonomy" id="7668"/>
    <lineage>
        <taxon>Eukaryota</taxon>
        <taxon>Metazoa</taxon>
        <taxon>Echinodermata</taxon>
        <taxon>Eleutherozoa</taxon>
        <taxon>Echinozoa</taxon>
        <taxon>Echinoidea</taxon>
        <taxon>Euechinoidea</taxon>
        <taxon>Echinacea</taxon>
        <taxon>Camarodonta</taxon>
        <taxon>Echinidea</taxon>
        <taxon>Strongylocentrotidae</taxon>
        <taxon>Strongylocentrotus</taxon>
    </lineage>
</organism>
<protein>
    <recommendedName>
        <fullName evidence="3">Histamine N-methyltransferase</fullName>
    </recommendedName>
</protein>
<dbReference type="RefSeq" id="XP_030830855.1">
    <property type="nucleotide sequence ID" value="XM_030974995.1"/>
</dbReference>
<proteinExistence type="predicted"/>
<dbReference type="KEGG" id="spu:584390"/>
<sequence length="311" mass="35749">METLSLDQDRYNEGYAILLEKLERRPRFRKWAHEVFPVAIVQKFASDQGDDDGTFRTLGIGSGNGEFELHLLKQLSTRFPRINHVVIEPSEEYIQAYQTEVASSSFQGSIHFEWHEGTFQEYKQKKLEGTSSDGRFDFINAIHSLYYAENARETVELLYRSLAPGGILMIEMSDDKTSGQRLFEDFPELQQMFTLNKWVTFSDVTGALCNMSIPFSRLTNPMIFDMTEVFDETSREGNLLLDFFTHVSNFRKTADDGLVQRVLKFLKMKAEELAVMPLEQASLTTGNVGDGKESTGLKFKKIWETLIIEKR</sequence>
<evidence type="ECO:0000313" key="2">
    <source>
        <dbReference type="Proteomes" id="UP000007110"/>
    </source>
</evidence>
<dbReference type="AlphaFoldDB" id="A0A7M7STW8"/>
<evidence type="ECO:0000313" key="1">
    <source>
        <dbReference type="EnsemblMetazoa" id="XP_030830855"/>
    </source>
</evidence>
<reference evidence="1" key="2">
    <citation type="submission" date="2021-01" db="UniProtKB">
        <authorList>
            <consortium name="EnsemblMetazoa"/>
        </authorList>
    </citation>
    <scope>IDENTIFICATION</scope>
</reference>
<dbReference type="Proteomes" id="UP000007110">
    <property type="component" value="Unassembled WGS sequence"/>
</dbReference>
<keyword evidence="2" id="KW-1185">Reference proteome</keyword>
<dbReference type="Pfam" id="PF13489">
    <property type="entry name" value="Methyltransf_23"/>
    <property type="match status" value="1"/>
</dbReference>
<evidence type="ECO:0008006" key="3">
    <source>
        <dbReference type="Google" id="ProtNLM"/>
    </source>
</evidence>
<dbReference type="Gene3D" id="3.40.50.150">
    <property type="entry name" value="Vaccinia Virus protein VP39"/>
    <property type="match status" value="1"/>
</dbReference>
<reference evidence="2" key="1">
    <citation type="submission" date="2015-02" db="EMBL/GenBank/DDBJ databases">
        <title>Genome sequencing for Strongylocentrotus purpuratus.</title>
        <authorList>
            <person name="Murali S."/>
            <person name="Liu Y."/>
            <person name="Vee V."/>
            <person name="English A."/>
            <person name="Wang M."/>
            <person name="Skinner E."/>
            <person name="Han Y."/>
            <person name="Muzny D.M."/>
            <person name="Worley K.C."/>
            <person name="Gibbs R.A."/>
        </authorList>
    </citation>
    <scope>NUCLEOTIDE SEQUENCE</scope>
</reference>
<dbReference type="CDD" id="cd02440">
    <property type="entry name" value="AdoMet_MTases"/>
    <property type="match status" value="1"/>
</dbReference>
<name>A0A7M7STW8_STRPU</name>
<accession>A0A7M7STW8</accession>
<dbReference type="InParanoid" id="A0A7M7STW8"/>
<dbReference type="OrthoDB" id="5984880at2759"/>
<dbReference type="SUPFAM" id="SSF53335">
    <property type="entry name" value="S-adenosyl-L-methionine-dependent methyltransferases"/>
    <property type="match status" value="1"/>
</dbReference>
<dbReference type="EnsemblMetazoa" id="XM_030974995">
    <property type="protein sequence ID" value="XP_030830855"/>
    <property type="gene ID" value="LOC584390"/>
</dbReference>